<reference evidence="3 4" key="1">
    <citation type="submission" date="2018-07" db="EMBL/GenBank/DDBJ databases">
        <title>Microbacterium endoborsara sp. nov., a novel actinobacterium isolated from Borszczowia aralocaspica.</title>
        <authorList>
            <person name="An D."/>
        </authorList>
    </citation>
    <scope>NUCLEOTIDE SEQUENCE [LARGE SCALE GENOMIC DNA]</scope>
    <source>
        <strain evidence="3 4">C1.15228</strain>
    </source>
</reference>
<sequence>MVTMGRNITRAQKEARRADLSGSGPTRRGESDAAGALSPFQLFGEAMLTGILVAVASVPIVTLPVALAAGSRHLTAFIRGDASPWATFWREIRAGLAGSAGLGLGLVALSLVFVANTALARTGALPGGVAIAWITGSVTVVFATAIALAGTAWDPETGWIPALRAVPALAGADPLGTLLFVVSIVLVVFLTMVLVPLIVPLLGCLALAMVAIPMRRGVAG</sequence>
<feature type="region of interest" description="Disordered" evidence="1">
    <location>
        <begin position="1"/>
        <end position="32"/>
    </location>
</feature>
<evidence type="ECO:0000313" key="4">
    <source>
        <dbReference type="Proteomes" id="UP000253508"/>
    </source>
</evidence>
<dbReference type="EMBL" id="QORO01000003">
    <property type="protein sequence ID" value="RCK58677.1"/>
    <property type="molecule type" value="Genomic_DNA"/>
</dbReference>
<proteinExistence type="predicted"/>
<dbReference type="Proteomes" id="UP000253508">
    <property type="component" value="Unassembled WGS sequence"/>
</dbReference>
<keyword evidence="4" id="KW-1185">Reference proteome</keyword>
<keyword evidence="2" id="KW-0812">Transmembrane</keyword>
<dbReference type="AlphaFoldDB" id="A0A367XYH7"/>
<protein>
    <recommendedName>
        <fullName evidence="5">DUF624 domain-containing protein</fullName>
    </recommendedName>
</protein>
<accession>A0A367XYH7</accession>
<evidence type="ECO:0000313" key="3">
    <source>
        <dbReference type="EMBL" id="RCK58677.1"/>
    </source>
</evidence>
<comment type="caution">
    <text evidence="3">The sequence shown here is derived from an EMBL/GenBank/DDBJ whole genome shotgun (WGS) entry which is preliminary data.</text>
</comment>
<evidence type="ECO:0008006" key="5">
    <source>
        <dbReference type="Google" id="ProtNLM"/>
    </source>
</evidence>
<feature type="transmembrane region" description="Helical" evidence="2">
    <location>
        <begin position="131"/>
        <end position="153"/>
    </location>
</feature>
<feature type="transmembrane region" description="Helical" evidence="2">
    <location>
        <begin position="193"/>
        <end position="212"/>
    </location>
</feature>
<dbReference type="OrthoDB" id="3683589at2"/>
<evidence type="ECO:0000256" key="2">
    <source>
        <dbReference type="SAM" id="Phobius"/>
    </source>
</evidence>
<gene>
    <name evidence="3" type="ORF">DTO57_11045</name>
</gene>
<keyword evidence="2" id="KW-1133">Transmembrane helix</keyword>
<feature type="transmembrane region" description="Helical" evidence="2">
    <location>
        <begin position="46"/>
        <end position="69"/>
    </location>
</feature>
<organism evidence="3 4">
    <name type="scientific">Microbacterium sorbitolivorans</name>
    <dbReference type="NCBI Taxonomy" id="1867410"/>
    <lineage>
        <taxon>Bacteria</taxon>
        <taxon>Bacillati</taxon>
        <taxon>Actinomycetota</taxon>
        <taxon>Actinomycetes</taxon>
        <taxon>Micrococcales</taxon>
        <taxon>Microbacteriaceae</taxon>
        <taxon>Microbacterium</taxon>
    </lineage>
</organism>
<keyword evidence="2" id="KW-0472">Membrane</keyword>
<name>A0A367XYH7_9MICO</name>
<evidence type="ECO:0000256" key="1">
    <source>
        <dbReference type="SAM" id="MobiDB-lite"/>
    </source>
</evidence>
<feature type="transmembrane region" description="Helical" evidence="2">
    <location>
        <begin position="96"/>
        <end position="119"/>
    </location>
</feature>